<evidence type="ECO:0000256" key="5">
    <source>
        <dbReference type="ARBA" id="ARBA00023012"/>
    </source>
</evidence>
<gene>
    <name evidence="8" type="ORF">DRF65_17505</name>
</gene>
<dbReference type="InterPro" id="IPR019734">
    <property type="entry name" value="TPR_rpt"/>
</dbReference>
<evidence type="ECO:0000256" key="4">
    <source>
        <dbReference type="ARBA" id="ARBA00022777"/>
    </source>
</evidence>
<keyword evidence="4" id="KW-0418">Kinase</keyword>
<dbReference type="InterPro" id="IPR011990">
    <property type="entry name" value="TPR-like_helical_dom_sf"/>
</dbReference>
<dbReference type="Gene3D" id="1.25.40.10">
    <property type="entry name" value="Tetratricopeptide repeat domain"/>
    <property type="match status" value="2"/>
</dbReference>
<keyword evidence="5" id="KW-0902">Two-component regulatory system</keyword>
<dbReference type="Proteomes" id="UP000256686">
    <property type="component" value="Unassembled WGS sequence"/>
</dbReference>
<dbReference type="SMART" id="SM00028">
    <property type="entry name" value="TPR"/>
    <property type="match status" value="3"/>
</dbReference>
<keyword evidence="6" id="KW-0812">Transmembrane</keyword>
<evidence type="ECO:0000313" key="9">
    <source>
        <dbReference type="Proteomes" id="UP000256686"/>
    </source>
</evidence>
<organism evidence="8 9">
    <name type="scientific">Chryseobacterium pennae</name>
    <dbReference type="NCBI Taxonomy" id="2258962"/>
    <lineage>
        <taxon>Bacteria</taxon>
        <taxon>Pseudomonadati</taxon>
        <taxon>Bacteroidota</taxon>
        <taxon>Flavobacteriia</taxon>
        <taxon>Flavobacteriales</taxon>
        <taxon>Weeksellaceae</taxon>
        <taxon>Chryseobacterium group</taxon>
        <taxon>Chryseobacterium</taxon>
    </lineage>
</organism>
<sequence length="556" mass="64416">MKKSFLFIVVLTTLFFCSEKRPATKISQTQNAYYLKAREFRDKKISDSAFYYYNLAKDEYLKINDSIGAAESLINMAIIQTYYGDFYGSIESSSEANTFLKDEKDSITRRDLSSSYNNMGIASAFLYNQDSAITFYQYALKYNDDDDKKYIYYNNLGNALISQKNFKLAQKYLNYAVLSKNHENRARAINNLARAKFTADNSYNPLPEYYAALEIREKDNNLDGLNSSYGTLADYFFSKDKEKSLIYAKKMLQTATTINNPEDQLQALQKIIIIDKNNYNKYFEKFQSINDSIQISRNKAKNQFAYFRYGLEKEKAENQTLKYQKAEKEVQLLQRNIGLGALSLLLIGGFVYYKRRKKRLQRENELKIKENELKMSKKVHDVVANGIYQVMTKIENQENFDKDKALDELEFVYEKSRDISYEKTDIGDTVEFAEKIFNLISSFTSDHVKPFLTGNSQNLWDDVSGAVQSEIFQIIRELLVNMKKHSQASLVVFKFERKNNLIHIQYKDNGIGIPENIIHGKGLSNTVSRIEKIEGTIIFDNKTEKGLKINISFPTS</sequence>
<dbReference type="EC" id="2.7.13.3" evidence="2"/>
<dbReference type="PANTHER" id="PTHR24421:SF10">
    <property type="entry name" value="NITRATE_NITRITE SENSOR PROTEIN NARQ"/>
    <property type="match status" value="1"/>
</dbReference>
<evidence type="ECO:0000256" key="3">
    <source>
        <dbReference type="ARBA" id="ARBA00022679"/>
    </source>
</evidence>
<dbReference type="InterPro" id="IPR003594">
    <property type="entry name" value="HATPase_dom"/>
</dbReference>
<keyword evidence="3" id="KW-0808">Transferase</keyword>
<dbReference type="AlphaFoldDB" id="A0A3D9C6G1"/>
<dbReference type="GO" id="GO:0005524">
    <property type="term" value="F:ATP binding"/>
    <property type="evidence" value="ECO:0007669"/>
    <property type="project" value="UniProtKB-KW"/>
</dbReference>
<dbReference type="PANTHER" id="PTHR24421">
    <property type="entry name" value="NITRATE/NITRITE SENSOR PROTEIN NARX-RELATED"/>
    <property type="match status" value="1"/>
</dbReference>
<reference evidence="9" key="1">
    <citation type="submission" date="2018-06" db="EMBL/GenBank/DDBJ databases">
        <authorList>
            <person name="Lum Nde A."/>
            <person name="Hugo C."/>
        </authorList>
    </citation>
    <scope>NUCLEOTIDE SEQUENCE [LARGE SCALE GENOMIC DNA]</scope>
    <source>
        <strain evidence="9">1_F178</strain>
    </source>
</reference>
<dbReference type="Pfam" id="PF02518">
    <property type="entry name" value="HATPase_c"/>
    <property type="match status" value="1"/>
</dbReference>
<keyword evidence="6" id="KW-0472">Membrane</keyword>
<dbReference type="InterPro" id="IPR050482">
    <property type="entry name" value="Sensor_HK_TwoCompSys"/>
</dbReference>
<dbReference type="GO" id="GO:0000160">
    <property type="term" value="P:phosphorelay signal transduction system"/>
    <property type="evidence" value="ECO:0007669"/>
    <property type="project" value="UniProtKB-KW"/>
</dbReference>
<feature type="domain" description="Histidine kinase/HSP90-like ATPase" evidence="7">
    <location>
        <begin position="468"/>
        <end position="554"/>
    </location>
</feature>
<dbReference type="SUPFAM" id="SSF48452">
    <property type="entry name" value="TPR-like"/>
    <property type="match status" value="1"/>
</dbReference>
<dbReference type="GO" id="GO:0004673">
    <property type="term" value="F:protein histidine kinase activity"/>
    <property type="evidence" value="ECO:0007669"/>
    <property type="project" value="UniProtKB-EC"/>
</dbReference>
<dbReference type="SUPFAM" id="SSF55874">
    <property type="entry name" value="ATPase domain of HSP90 chaperone/DNA topoisomerase II/histidine kinase"/>
    <property type="match status" value="1"/>
</dbReference>
<dbReference type="RefSeq" id="WP_115972044.1">
    <property type="nucleotide sequence ID" value="NZ_QNVT01000018.1"/>
</dbReference>
<dbReference type="InterPro" id="IPR036890">
    <property type="entry name" value="HATPase_C_sf"/>
</dbReference>
<keyword evidence="8" id="KW-0547">Nucleotide-binding</keyword>
<comment type="catalytic activity">
    <reaction evidence="1">
        <text>ATP + protein L-histidine = ADP + protein N-phospho-L-histidine.</text>
        <dbReference type="EC" id="2.7.13.3"/>
    </reaction>
</comment>
<feature type="transmembrane region" description="Helical" evidence="6">
    <location>
        <begin position="332"/>
        <end position="353"/>
    </location>
</feature>
<evidence type="ECO:0000256" key="6">
    <source>
        <dbReference type="SAM" id="Phobius"/>
    </source>
</evidence>
<accession>A0A3D9C6G1</accession>
<comment type="caution">
    <text evidence="8">The sequence shown here is derived from an EMBL/GenBank/DDBJ whole genome shotgun (WGS) entry which is preliminary data.</text>
</comment>
<evidence type="ECO:0000313" key="8">
    <source>
        <dbReference type="EMBL" id="REC61061.1"/>
    </source>
</evidence>
<evidence type="ECO:0000256" key="2">
    <source>
        <dbReference type="ARBA" id="ARBA00012438"/>
    </source>
</evidence>
<name>A0A3D9C6G1_9FLAO</name>
<evidence type="ECO:0000256" key="1">
    <source>
        <dbReference type="ARBA" id="ARBA00000085"/>
    </source>
</evidence>
<protein>
    <recommendedName>
        <fullName evidence="2">histidine kinase</fullName>
        <ecNumber evidence="2">2.7.13.3</ecNumber>
    </recommendedName>
</protein>
<evidence type="ECO:0000259" key="7">
    <source>
        <dbReference type="Pfam" id="PF02518"/>
    </source>
</evidence>
<dbReference type="Gene3D" id="3.30.565.10">
    <property type="entry name" value="Histidine kinase-like ATPase, C-terminal domain"/>
    <property type="match status" value="1"/>
</dbReference>
<keyword evidence="8" id="KW-0067">ATP-binding</keyword>
<keyword evidence="9" id="KW-1185">Reference proteome</keyword>
<proteinExistence type="predicted"/>
<keyword evidence="6" id="KW-1133">Transmembrane helix</keyword>
<dbReference type="EMBL" id="QNVT01000018">
    <property type="protein sequence ID" value="REC61061.1"/>
    <property type="molecule type" value="Genomic_DNA"/>
</dbReference>